<evidence type="ECO:0000313" key="2">
    <source>
        <dbReference type="Proteomes" id="UP001430919"/>
    </source>
</evidence>
<gene>
    <name evidence="1" type="ORF">LNQ49_18720</name>
</gene>
<name>A0ABS8MZM3_9FLAO</name>
<protein>
    <recommendedName>
        <fullName evidence="3">Replication restart DNA helicase PriA</fullName>
    </recommendedName>
</protein>
<comment type="caution">
    <text evidence="1">The sequence shown here is derived from an EMBL/GenBank/DDBJ whole genome shotgun (WGS) entry which is preliminary data.</text>
</comment>
<evidence type="ECO:0008006" key="3">
    <source>
        <dbReference type="Google" id="ProtNLM"/>
    </source>
</evidence>
<dbReference type="RefSeq" id="WP_229990528.1">
    <property type="nucleotide sequence ID" value="NZ_JAJJMO010000001.1"/>
</dbReference>
<reference evidence="1" key="1">
    <citation type="submission" date="2021-11" db="EMBL/GenBank/DDBJ databases">
        <title>Description of novel Flavobacterium species.</title>
        <authorList>
            <person name="Saticioglu I.B."/>
            <person name="Ay H."/>
            <person name="Altun S."/>
            <person name="Duman M."/>
        </authorList>
    </citation>
    <scope>NUCLEOTIDE SEQUENCE</scope>
    <source>
        <strain evidence="1">F-65</strain>
    </source>
</reference>
<sequence length="203" mass="24444">MKRFQDENKFLGYFSNEVLVQCPKCDCKSAVKREKKIGCECGRCFTTVFECKHCFYRLEAPVYQYIAYGKAYCNHCFEKYEFESQPLKECPEKYRAKCPHCSFQEEWKPKIKKVLQNSKINDGLIKEEWYNLPLWFQKEVDGNVFWAYNQEHIDYLERYIGASLRERNSKINYSSSLVSRLPKFVKEAKNREKLLKIIEKWKK</sequence>
<keyword evidence="2" id="KW-1185">Reference proteome</keyword>
<accession>A0ABS8MZM3</accession>
<dbReference type="Proteomes" id="UP001430919">
    <property type="component" value="Unassembled WGS sequence"/>
</dbReference>
<dbReference type="EMBL" id="JAJJMO010000001">
    <property type="protein sequence ID" value="MCC9073616.1"/>
    <property type="molecule type" value="Genomic_DNA"/>
</dbReference>
<organism evidence="1 2">
    <name type="scientific">Flavobacterium pisciphilum</name>
    <dbReference type="NCBI Taxonomy" id="2893755"/>
    <lineage>
        <taxon>Bacteria</taxon>
        <taxon>Pseudomonadati</taxon>
        <taxon>Bacteroidota</taxon>
        <taxon>Flavobacteriia</taxon>
        <taxon>Flavobacteriales</taxon>
        <taxon>Flavobacteriaceae</taxon>
        <taxon>Flavobacterium</taxon>
    </lineage>
</organism>
<evidence type="ECO:0000313" key="1">
    <source>
        <dbReference type="EMBL" id="MCC9073616.1"/>
    </source>
</evidence>
<proteinExistence type="predicted"/>